<evidence type="ECO:0000259" key="7">
    <source>
        <dbReference type="Pfam" id="PF00082"/>
    </source>
</evidence>
<evidence type="ECO:0000256" key="1">
    <source>
        <dbReference type="ARBA" id="ARBA00011073"/>
    </source>
</evidence>
<proteinExistence type="inferred from homology"/>
<dbReference type="PROSITE" id="PS00136">
    <property type="entry name" value="SUBTILASE_ASP"/>
    <property type="match status" value="1"/>
</dbReference>
<dbReference type="InterPro" id="IPR000209">
    <property type="entry name" value="Peptidase_S8/S53_dom"/>
</dbReference>
<dbReference type="GO" id="GO:0004252">
    <property type="term" value="F:serine-type endopeptidase activity"/>
    <property type="evidence" value="ECO:0007669"/>
    <property type="project" value="UniProtKB-UniRule"/>
</dbReference>
<feature type="active site" description="Charge relay system" evidence="5">
    <location>
        <position position="203"/>
    </location>
</feature>
<feature type="active site" description="Charge relay system" evidence="5">
    <location>
        <position position="156"/>
    </location>
</feature>
<keyword evidence="2 5" id="KW-0645">Protease</keyword>
<dbReference type="InterPro" id="IPR036852">
    <property type="entry name" value="Peptidase_S8/S53_dom_sf"/>
</dbReference>
<keyword evidence="4 5" id="KW-0720">Serine protease</keyword>
<dbReference type="Pfam" id="PF00082">
    <property type="entry name" value="Peptidase_S8"/>
    <property type="match status" value="1"/>
</dbReference>
<sequence length="433" mass="47503">MKWHVRLKLERPPANDGAIPHWQKLIADQSLVKTRLHPDVDAVFSRHQLPFWVTKEYDSAERQWSRSECDCGLDRIYRLILQSHRKVLPTVLQELSQLPIVESAAMGDIGYADLPELQPMQMSVTTGARSRLVIGVPDAHQLFTTGSPSITIAVLDTGVDLNHPELSEVLLSGYDFVDIINGAGKFVGDFLGFDEDPEDEVGHGTHVAGIIAAKGDRMPPGVVPQCRILPVRVLGAMKKGNKRIGSGLIDNINVGIKWAIDRGADVINMSLGVKSTGGGLPHQEVVDYAQRQGVTLVAASGNDGKEESYYPGALPHVITVGAIDELNKVAPFSTYGKQVDFVAPGTDIYSTYIKDDYAFSTGTSHAAPFVSGAVALLKSYALIKKGINLRDQQIKYLLQQTADKFDQRFKHRKAGFGKLNLLDALRLLDYKLR</sequence>
<dbReference type="InterPro" id="IPR015500">
    <property type="entry name" value="Peptidase_S8_subtilisin-rel"/>
</dbReference>
<dbReference type="InterPro" id="IPR022398">
    <property type="entry name" value="Peptidase_S8_His-AS"/>
</dbReference>
<name>A0A6B3NGN8_9CYAN</name>
<comment type="caution">
    <text evidence="8">The sequence shown here is derived from an EMBL/GenBank/DDBJ whole genome shotgun (WGS) entry which is preliminary data.</text>
</comment>
<dbReference type="PROSITE" id="PS00137">
    <property type="entry name" value="SUBTILASE_HIS"/>
    <property type="match status" value="1"/>
</dbReference>
<keyword evidence="3 5" id="KW-0378">Hydrolase</keyword>
<organism evidence="8">
    <name type="scientific">Symploca sp. SIO1C4</name>
    <dbReference type="NCBI Taxonomy" id="2607765"/>
    <lineage>
        <taxon>Bacteria</taxon>
        <taxon>Bacillati</taxon>
        <taxon>Cyanobacteriota</taxon>
        <taxon>Cyanophyceae</taxon>
        <taxon>Coleofasciculales</taxon>
        <taxon>Coleofasciculaceae</taxon>
        <taxon>Symploca</taxon>
    </lineage>
</organism>
<dbReference type="InterPro" id="IPR050131">
    <property type="entry name" value="Peptidase_S8_subtilisin-like"/>
</dbReference>
<dbReference type="SUPFAM" id="SSF52743">
    <property type="entry name" value="Subtilisin-like"/>
    <property type="match status" value="1"/>
</dbReference>
<dbReference type="PROSITE" id="PS00138">
    <property type="entry name" value="SUBTILASE_SER"/>
    <property type="match status" value="1"/>
</dbReference>
<dbReference type="Gene3D" id="3.40.50.200">
    <property type="entry name" value="Peptidase S8/S53 domain"/>
    <property type="match status" value="1"/>
</dbReference>
<feature type="active site" description="Charge relay system" evidence="5">
    <location>
        <position position="364"/>
    </location>
</feature>
<dbReference type="PANTHER" id="PTHR43806:SF11">
    <property type="entry name" value="CEREVISIN-RELATED"/>
    <property type="match status" value="1"/>
</dbReference>
<feature type="domain" description="Peptidase S8/S53" evidence="7">
    <location>
        <begin position="149"/>
        <end position="417"/>
    </location>
</feature>
<dbReference type="InterPro" id="IPR023828">
    <property type="entry name" value="Peptidase_S8_Ser-AS"/>
</dbReference>
<dbReference type="PANTHER" id="PTHR43806">
    <property type="entry name" value="PEPTIDASE S8"/>
    <property type="match status" value="1"/>
</dbReference>
<evidence type="ECO:0000256" key="2">
    <source>
        <dbReference type="ARBA" id="ARBA00022670"/>
    </source>
</evidence>
<evidence type="ECO:0000256" key="4">
    <source>
        <dbReference type="ARBA" id="ARBA00022825"/>
    </source>
</evidence>
<evidence type="ECO:0000313" key="8">
    <source>
        <dbReference type="EMBL" id="NER30867.1"/>
    </source>
</evidence>
<dbReference type="PROSITE" id="PS51892">
    <property type="entry name" value="SUBTILASE"/>
    <property type="match status" value="1"/>
</dbReference>
<evidence type="ECO:0000256" key="5">
    <source>
        <dbReference type="PROSITE-ProRule" id="PRU01240"/>
    </source>
</evidence>
<comment type="similarity">
    <text evidence="1 5 6">Belongs to the peptidase S8 family.</text>
</comment>
<gene>
    <name evidence="8" type="ORF">F6J89_25420</name>
</gene>
<accession>A0A6B3NGN8</accession>
<dbReference type="GO" id="GO:0006508">
    <property type="term" value="P:proteolysis"/>
    <property type="evidence" value="ECO:0007669"/>
    <property type="project" value="UniProtKB-KW"/>
</dbReference>
<dbReference type="PRINTS" id="PR00723">
    <property type="entry name" value="SUBTILISIN"/>
</dbReference>
<evidence type="ECO:0000256" key="3">
    <source>
        <dbReference type="ARBA" id="ARBA00022801"/>
    </source>
</evidence>
<reference evidence="8" key="1">
    <citation type="submission" date="2019-11" db="EMBL/GenBank/DDBJ databases">
        <title>Genomic insights into an expanded diversity of filamentous marine cyanobacteria reveals the extraordinary biosynthetic potential of Moorea and Okeania.</title>
        <authorList>
            <person name="Ferreira Leao T."/>
            <person name="Wang M."/>
            <person name="Moss N."/>
            <person name="Da Silva R."/>
            <person name="Sanders J."/>
            <person name="Nurk S."/>
            <person name="Gurevich A."/>
            <person name="Humphrey G."/>
            <person name="Reher R."/>
            <person name="Zhu Q."/>
            <person name="Belda-Ferre P."/>
            <person name="Glukhov E."/>
            <person name="Rex R."/>
            <person name="Dorrestein P.C."/>
            <person name="Knight R."/>
            <person name="Pevzner P."/>
            <person name="Gerwick W.H."/>
            <person name="Gerwick L."/>
        </authorList>
    </citation>
    <scope>NUCLEOTIDE SEQUENCE</scope>
    <source>
        <strain evidence="8">SIO1C4</strain>
    </source>
</reference>
<dbReference type="EMBL" id="JAAHFQ010000661">
    <property type="protein sequence ID" value="NER30867.1"/>
    <property type="molecule type" value="Genomic_DNA"/>
</dbReference>
<dbReference type="AlphaFoldDB" id="A0A6B3NGN8"/>
<evidence type="ECO:0000256" key="6">
    <source>
        <dbReference type="RuleBase" id="RU003355"/>
    </source>
</evidence>
<protein>
    <submittedName>
        <fullName evidence="8">S8 family serine peptidase</fullName>
    </submittedName>
</protein>
<dbReference type="InterPro" id="IPR023827">
    <property type="entry name" value="Peptidase_S8_Asp-AS"/>
</dbReference>